<dbReference type="Pfam" id="PF04759">
    <property type="entry name" value="DUF617"/>
    <property type="match status" value="1"/>
</dbReference>
<dbReference type="PANTHER" id="PTHR31276:SF10">
    <property type="entry name" value="PROTEIN MIZU-KUSSEI 1-LIKE"/>
    <property type="match status" value="1"/>
</dbReference>
<keyword evidence="2" id="KW-1185">Reference proteome</keyword>
<dbReference type="Proteomes" id="UP000734854">
    <property type="component" value="Unassembled WGS sequence"/>
</dbReference>
<dbReference type="PANTHER" id="PTHR31276">
    <property type="match status" value="1"/>
</dbReference>
<organism evidence="1 2">
    <name type="scientific">Zingiber officinale</name>
    <name type="common">Ginger</name>
    <name type="synonym">Amomum zingiber</name>
    <dbReference type="NCBI Taxonomy" id="94328"/>
    <lineage>
        <taxon>Eukaryota</taxon>
        <taxon>Viridiplantae</taxon>
        <taxon>Streptophyta</taxon>
        <taxon>Embryophyta</taxon>
        <taxon>Tracheophyta</taxon>
        <taxon>Spermatophyta</taxon>
        <taxon>Magnoliopsida</taxon>
        <taxon>Liliopsida</taxon>
        <taxon>Zingiberales</taxon>
        <taxon>Zingiberaceae</taxon>
        <taxon>Zingiber</taxon>
    </lineage>
</organism>
<evidence type="ECO:0000313" key="2">
    <source>
        <dbReference type="Proteomes" id="UP000734854"/>
    </source>
</evidence>
<accession>A0A8J5G0P9</accession>
<dbReference type="AlphaFoldDB" id="A0A8J5G0P9"/>
<dbReference type="OrthoDB" id="772271at2759"/>
<dbReference type="NCBIfam" id="TIGR01570">
    <property type="entry name" value="A_thal_3588"/>
    <property type="match status" value="1"/>
</dbReference>
<protein>
    <recommendedName>
        <fullName evidence="3">Protein MIZU-KUSSEI 1</fullName>
    </recommendedName>
</protein>
<reference evidence="1 2" key="1">
    <citation type="submission" date="2020-08" db="EMBL/GenBank/DDBJ databases">
        <title>Plant Genome Project.</title>
        <authorList>
            <person name="Zhang R.-G."/>
        </authorList>
    </citation>
    <scope>NUCLEOTIDE SEQUENCE [LARGE SCALE GENOMIC DNA]</scope>
    <source>
        <tissue evidence="1">Rhizome</tissue>
    </source>
</reference>
<gene>
    <name evidence="1" type="ORF">ZIOFF_039121</name>
</gene>
<evidence type="ECO:0008006" key="3">
    <source>
        <dbReference type="Google" id="ProtNLM"/>
    </source>
</evidence>
<dbReference type="InterPro" id="IPR006460">
    <property type="entry name" value="MIZ1-like_pln"/>
</dbReference>
<evidence type="ECO:0000313" key="1">
    <source>
        <dbReference type="EMBL" id="KAG6499355.1"/>
    </source>
</evidence>
<dbReference type="GO" id="GO:0010274">
    <property type="term" value="P:hydrotropism"/>
    <property type="evidence" value="ECO:0007669"/>
    <property type="project" value="InterPro"/>
</dbReference>
<sequence length="253" mass="27136">MRTTIDLGSHRGTGLYIIDTATDVDCTKDVRLGRRFFRSLIERVVPCCAGLPISNTSSDDSESDNNSTTNNIITSAPAAAAATTTVTGTFFGHRRGRLRFCVHDHPAAAAASSPLLLMEFTVPTAYLAREMQHGLLRVALESGGGGRRGPLLGAPVWTMYCNGRKVGFAIRRRATESDAEVFRMMRSVSAGTGVLPSPAAAAATGEAGELLYLRASFERVIGSTDSESFHMIDPAGESGAQQLSIFLFRTRFQ</sequence>
<name>A0A8J5G0P9_ZINOF</name>
<proteinExistence type="predicted"/>
<comment type="caution">
    <text evidence="1">The sequence shown here is derived from an EMBL/GenBank/DDBJ whole genome shotgun (WGS) entry which is preliminary data.</text>
</comment>
<dbReference type="EMBL" id="JACMSC010000011">
    <property type="protein sequence ID" value="KAG6499355.1"/>
    <property type="molecule type" value="Genomic_DNA"/>
</dbReference>